<keyword evidence="9 16" id="KW-0946">Virion</keyword>
<keyword evidence="6" id="KW-0255">Endonuclease</keyword>
<proteinExistence type="inferred from homology"/>
<sequence>MSNLKDIQDEITGYEQQLIVARQKLRDAGKAVEEDPDDVNKNTLQARRQTVSALEDKLADFKRQLADHVSRQKMDERPSDPTGIEPDDHLKERSSLRYGNVLDVNAIDIEEPSGQTADWFTIGVYIISFTLPIILKALYMLSTRGRQTVKENKGTRIRFKDDSSFDDVNGIRRPKHLYVSMPTAQSTMKAEELTPGRFRTIVCGLFPAQIQARNIMSPVMGVIGFSFFVKDWPERVRKFLDNSCPFIKPEIKPGTPAGEAEFLSRNQIYFMRRQEVLEENHIPDIDKLLEYAASGDPTAPDSIESPYAPWVFACAPDRCPPTCIYIAGMAELGAFFSILQDMRNTIMASKTVGTAEEKLKKKSSFYQSYLRRTQSMGIQLDQRIILLYMIEWGKEMVDHFHLGDDMDPDLRALAQSLIDQKVKEISNQEPLKI</sequence>
<dbReference type="GO" id="GO:0019013">
    <property type="term" value="C:viral nucleocapsid"/>
    <property type="evidence" value="ECO:0007669"/>
    <property type="project" value="UniProtKB-UniRule"/>
</dbReference>
<keyword evidence="13" id="KW-0143">Chaperone</keyword>
<dbReference type="InterPro" id="IPR002214">
    <property type="entry name" value="Hanta_nucleocap"/>
</dbReference>
<dbReference type="GO" id="GO:0004519">
    <property type="term" value="F:endonuclease activity"/>
    <property type="evidence" value="ECO:0007669"/>
    <property type="project" value="UniProtKB-KW"/>
</dbReference>
<evidence type="ECO:0000256" key="5">
    <source>
        <dbReference type="ARBA" id="ARBA00022722"/>
    </source>
</evidence>
<keyword evidence="8" id="KW-1040">Host Golgi apparatus</keyword>
<evidence type="ECO:0000256" key="1">
    <source>
        <dbReference type="ARBA" id="ARBA00004328"/>
    </source>
</evidence>
<keyword evidence="10 16" id="KW-0694">RNA-binding</keyword>
<dbReference type="GO" id="GO:0044220">
    <property type="term" value="C:host cell perinuclear region of cytoplasm"/>
    <property type="evidence" value="ECO:0007669"/>
    <property type="project" value="UniProtKB-SubCell"/>
</dbReference>
<evidence type="ECO:0000256" key="9">
    <source>
        <dbReference type="ARBA" id="ARBA00022844"/>
    </source>
</evidence>
<name>A0A077CYB3_9VIRU</name>
<evidence type="ECO:0000256" key="10">
    <source>
        <dbReference type="ARBA" id="ARBA00022884"/>
    </source>
</evidence>
<reference evidence="18 19" key="1">
    <citation type="journal article" date="2014" name="Virus Res.">
        <title>Co-circulation of Hantaan, Kenkeme, and Khabarovsk Hantaviruses in Bolshoy Ussuriysky Island, China.</title>
        <authorList>
            <person name="Wang C.Q."/>
            <person name="Gao J.H."/>
            <person name="Li M."/>
            <person name="Guo W.P."/>
            <person name="Lu M.Q."/>
            <person name="Wang W."/>
            <person name="Hu M.X."/>
            <person name="Li M.H."/>
            <person name="Yang J."/>
            <person name="Liang H.J."/>
            <person name="Tian X.F."/>
            <person name="Holmes E.C."/>
            <person name="Zhang Y.Z."/>
        </authorList>
    </citation>
    <scope>NUCLEOTIDE SEQUENCE [LARGE SCALE GENOMIC DNA]</scope>
    <source>
        <strain evidence="18">Fuyuan-Mm-312</strain>
    </source>
</reference>
<feature type="region of interest" description="Disordered" evidence="17">
    <location>
        <begin position="67"/>
        <end position="91"/>
    </location>
</feature>
<dbReference type="GO" id="GO:0016787">
    <property type="term" value="F:hydrolase activity"/>
    <property type="evidence" value="ECO:0007669"/>
    <property type="project" value="UniProtKB-KW"/>
</dbReference>
<dbReference type="GO" id="GO:1990904">
    <property type="term" value="C:ribonucleoprotein complex"/>
    <property type="evidence" value="ECO:0007669"/>
    <property type="project" value="UniProtKB-KW"/>
</dbReference>
<evidence type="ECO:0000256" key="7">
    <source>
        <dbReference type="ARBA" id="ARBA00022801"/>
    </source>
</evidence>
<evidence type="ECO:0000256" key="6">
    <source>
        <dbReference type="ARBA" id="ARBA00022759"/>
    </source>
</evidence>
<evidence type="ECO:0000313" key="18">
    <source>
        <dbReference type="EMBL" id="AIL25310.1"/>
    </source>
</evidence>
<evidence type="ECO:0000256" key="12">
    <source>
        <dbReference type="ARBA" id="ARBA00023086"/>
    </source>
</evidence>
<keyword evidence="5" id="KW-0540">Nuclease</keyword>
<dbReference type="Proteomes" id="UP000112361">
    <property type="component" value="Genome"/>
</dbReference>
<evidence type="ECO:0000256" key="4">
    <source>
        <dbReference type="ARBA" id="ARBA00014389"/>
    </source>
</evidence>
<keyword evidence="14" id="KW-1035">Host cytoplasm</keyword>
<evidence type="ECO:0000256" key="8">
    <source>
        <dbReference type="ARBA" id="ARBA00022812"/>
    </source>
</evidence>
<evidence type="ECO:0000256" key="16">
    <source>
        <dbReference type="PIRNR" id="PIRNR003949"/>
    </source>
</evidence>
<keyword evidence="12 16" id="KW-0543">Viral nucleoprotein</keyword>
<dbReference type="PIRSF" id="PIRSF003949">
    <property type="entry name" value="N_HantaV"/>
    <property type="match status" value="1"/>
</dbReference>
<comment type="similarity">
    <text evidence="3 16">Belongs to the hantavirus nucleocapsid protein family.</text>
</comment>
<keyword evidence="7" id="KW-0378">Hydrolase</keyword>
<comment type="subcellular location">
    <subcellularLocation>
        <location evidence="15">Host Golgi apparatus</location>
        <location evidence="15">Host cis-Golgi network</location>
    </subcellularLocation>
    <subcellularLocation>
        <location evidence="2">Host cytoplasm</location>
        <location evidence="2">Host perinuclear region</location>
    </subcellularLocation>
    <subcellularLocation>
        <location evidence="1">Virion</location>
    </subcellularLocation>
</comment>
<evidence type="ECO:0000256" key="15">
    <source>
        <dbReference type="ARBA" id="ARBA00033737"/>
    </source>
</evidence>
<dbReference type="Gene3D" id="1.20.58.90">
    <property type="match status" value="1"/>
</dbReference>
<feature type="compositionally biased region" description="Basic and acidic residues" evidence="17">
    <location>
        <begin position="67"/>
        <end position="79"/>
    </location>
</feature>
<dbReference type="Pfam" id="PF00846">
    <property type="entry name" value="Hanta_nucleocap"/>
    <property type="match status" value="1"/>
</dbReference>
<protein>
    <recommendedName>
        <fullName evidence="4 16">Nucleoprotein</fullName>
    </recommendedName>
</protein>
<accession>A0A077CYB3</accession>
<evidence type="ECO:0000313" key="19">
    <source>
        <dbReference type="Proteomes" id="UP000112361"/>
    </source>
</evidence>
<evidence type="ECO:0000256" key="14">
    <source>
        <dbReference type="ARBA" id="ARBA00023200"/>
    </source>
</evidence>
<dbReference type="GO" id="GO:0044177">
    <property type="term" value="C:host cell Golgi apparatus"/>
    <property type="evidence" value="ECO:0007669"/>
    <property type="project" value="UniProtKB-SubCell"/>
</dbReference>
<dbReference type="EMBL" id="KJ857346">
    <property type="protein sequence ID" value="AIL25310.1"/>
    <property type="molecule type" value="Viral_cRNA"/>
</dbReference>
<keyword evidence="11" id="KW-0175">Coiled coil</keyword>
<evidence type="ECO:0000256" key="11">
    <source>
        <dbReference type="ARBA" id="ARBA00023054"/>
    </source>
</evidence>
<dbReference type="GO" id="GO:0003723">
    <property type="term" value="F:RNA binding"/>
    <property type="evidence" value="ECO:0007669"/>
    <property type="project" value="UniProtKB-UniRule"/>
</dbReference>
<keyword evidence="16" id="KW-0687">Ribonucleoprotein</keyword>
<evidence type="ECO:0000256" key="3">
    <source>
        <dbReference type="ARBA" id="ARBA00007687"/>
    </source>
</evidence>
<evidence type="ECO:0000256" key="13">
    <source>
        <dbReference type="ARBA" id="ARBA00023186"/>
    </source>
</evidence>
<organism evidence="18 19">
    <name type="scientific">Orthohantavirus khabarovskense</name>
    <dbReference type="NCBI Taxonomy" id="3052483"/>
    <lineage>
        <taxon>Viruses</taxon>
        <taxon>Riboviria</taxon>
        <taxon>Orthornavirae</taxon>
        <taxon>Negarnaviricota</taxon>
        <taxon>Polyploviricotina</taxon>
        <taxon>Bunyaviricetes</taxon>
        <taxon>Elliovirales</taxon>
        <taxon>Hantaviridae</taxon>
        <taxon>Mammantavirinae</taxon>
        <taxon>Orthohantavirus</taxon>
    </lineage>
</organism>
<evidence type="ECO:0000256" key="17">
    <source>
        <dbReference type="SAM" id="MobiDB-lite"/>
    </source>
</evidence>
<evidence type="ECO:0000256" key="2">
    <source>
        <dbReference type="ARBA" id="ARBA00004407"/>
    </source>
</evidence>